<name>A0A5J9SXT1_9POAL</name>
<dbReference type="AlphaFoldDB" id="A0A5J9SXT1"/>
<proteinExistence type="predicted"/>
<dbReference type="Gramene" id="TVU03848">
    <property type="protein sequence ID" value="TVU03848"/>
    <property type="gene ID" value="EJB05_50618"/>
</dbReference>
<dbReference type="Proteomes" id="UP000324897">
    <property type="component" value="Unassembled WGS sequence"/>
</dbReference>
<protein>
    <submittedName>
        <fullName evidence="1">Uncharacterized protein</fullName>
    </submittedName>
</protein>
<comment type="caution">
    <text evidence="1">The sequence shown here is derived from an EMBL/GenBank/DDBJ whole genome shotgun (WGS) entry which is preliminary data.</text>
</comment>
<dbReference type="OrthoDB" id="1939053at2759"/>
<keyword evidence="2" id="KW-1185">Reference proteome</keyword>
<dbReference type="EMBL" id="RWGY01000138">
    <property type="protein sequence ID" value="TVU03848.1"/>
    <property type="molecule type" value="Genomic_DNA"/>
</dbReference>
<sequence>MTGRPAGFFEVSEEVAVLAPVLLLTCLSSPSPEQHARTGGFINEGECCLDVHARKTLLDMAMDAITVESKRMSPITEDGSMDRRGSPAVRATTGSWRSAILLLGKRSNMYGLPGILLR</sequence>
<feature type="non-terminal residue" evidence="1">
    <location>
        <position position="1"/>
    </location>
</feature>
<evidence type="ECO:0000313" key="2">
    <source>
        <dbReference type="Proteomes" id="UP000324897"/>
    </source>
</evidence>
<gene>
    <name evidence="1" type="ORF">EJB05_50618</name>
</gene>
<organism evidence="1 2">
    <name type="scientific">Eragrostis curvula</name>
    <name type="common">weeping love grass</name>
    <dbReference type="NCBI Taxonomy" id="38414"/>
    <lineage>
        <taxon>Eukaryota</taxon>
        <taxon>Viridiplantae</taxon>
        <taxon>Streptophyta</taxon>
        <taxon>Embryophyta</taxon>
        <taxon>Tracheophyta</taxon>
        <taxon>Spermatophyta</taxon>
        <taxon>Magnoliopsida</taxon>
        <taxon>Liliopsida</taxon>
        <taxon>Poales</taxon>
        <taxon>Poaceae</taxon>
        <taxon>PACMAD clade</taxon>
        <taxon>Chloridoideae</taxon>
        <taxon>Eragrostideae</taxon>
        <taxon>Eragrostidinae</taxon>
        <taxon>Eragrostis</taxon>
    </lineage>
</organism>
<evidence type="ECO:0000313" key="1">
    <source>
        <dbReference type="EMBL" id="TVU03848.1"/>
    </source>
</evidence>
<accession>A0A5J9SXT1</accession>
<reference evidence="1 2" key="1">
    <citation type="journal article" date="2019" name="Sci. Rep.">
        <title>A high-quality genome of Eragrostis curvula grass provides insights into Poaceae evolution and supports new strategies to enhance forage quality.</title>
        <authorList>
            <person name="Carballo J."/>
            <person name="Santos B.A.C.M."/>
            <person name="Zappacosta D."/>
            <person name="Garbus I."/>
            <person name="Selva J.P."/>
            <person name="Gallo C.A."/>
            <person name="Diaz A."/>
            <person name="Albertini E."/>
            <person name="Caccamo M."/>
            <person name="Echenique V."/>
        </authorList>
    </citation>
    <scope>NUCLEOTIDE SEQUENCE [LARGE SCALE GENOMIC DNA]</scope>
    <source>
        <strain evidence="2">cv. Victoria</strain>
        <tissue evidence="1">Leaf</tissue>
    </source>
</reference>